<dbReference type="RefSeq" id="WP_066085658.1">
    <property type="nucleotide sequence ID" value="NZ_CP126114.1"/>
</dbReference>
<dbReference type="EMBL" id="CP126114">
    <property type="protein sequence ID" value="WHY88220.1"/>
    <property type="molecule type" value="Genomic_DNA"/>
</dbReference>
<dbReference type="PANTHER" id="PTHR43280:SF29">
    <property type="entry name" value="ARAC-FAMILY TRANSCRIPTIONAL REGULATOR"/>
    <property type="match status" value="1"/>
</dbReference>
<evidence type="ECO:0000313" key="8">
    <source>
        <dbReference type="Proteomes" id="UP001178288"/>
    </source>
</evidence>
<dbReference type="CDD" id="cd17536">
    <property type="entry name" value="REC_YesN-like"/>
    <property type="match status" value="1"/>
</dbReference>
<evidence type="ECO:0000256" key="3">
    <source>
        <dbReference type="ARBA" id="ARBA00023163"/>
    </source>
</evidence>
<protein>
    <submittedName>
        <fullName evidence="7">Response regulator</fullName>
    </submittedName>
</protein>
<accession>A0AA95MR92</accession>
<dbReference type="AlphaFoldDB" id="A0AA95MR92"/>
<dbReference type="PROSITE" id="PS01124">
    <property type="entry name" value="HTH_ARAC_FAMILY_2"/>
    <property type="match status" value="1"/>
</dbReference>
<dbReference type="PROSITE" id="PS00041">
    <property type="entry name" value="HTH_ARAC_FAMILY_1"/>
    <property type="match status" value="1"/>
</dbReference>
<evidence type="ECO:0000256" key="1">
    <source>
        <dbReference type="ARBA" id="ARBA00023015"/>
    </source>
</evidence>
<dbReference type="SUPFAM" id="SSF46689">
    <property type="entry name" value="Homeodomain-like"/>
    <property type="match status" value="2"/>
</dbReference>
<evidence type="ECO:0000256" key="4">
    <source>
        <dbReference type="PROSITE-ProRule" id="PRU00169"/>
    </source>
</evidence>
<dbReference type="PROSITE" id="PS50110">
    <property type="entry name" value="RESPONSE_REGULATORY"/>
    <property type="match status" value="1"/>
</dbReference>
<dbReference type="GO" id="GO:0000160">
    <property type="term" value="P:phosphorelay signal transduction system"/>
    <property type="evidence" value="ECO:0007669"/>
    <property type="project" value="InterPro"/>
</dbReference>
<dbReference type="InterPro" id="IPR020449">
    <property type="entry name" value="Tscrpt_reg_AraC-type_HTH"/>
</dbReference>
<organism evidence="7 8">
    <name type="scientific">Neobacillus novalis</name>
    <dbReference type="NCBI Taxonomy" id="220687"/>
    <lineage>
        <taxon>Bacteria</taxon>
        <taxon>Bacillati</taxon>
        <taxon>Bacillota</taxon>
        <taxon>Bacilli</taxon>
        <taxon>Bacillales</taxon>
        <taxon>Bacillaceae</taxon>
        <taxon>Neobacillus</taxon>
    </lineage>
</organism>
<sequence length="366" mass="42205">MINILIVDDERVERVALKQIIEEGIENIKIVGEAENGRRAIQLAENLQPDLIFMDIQMPETDGLAAIREISKVCPAIQYIIVSAYDTFEYAREALRLGVKDYLLKPSRVDTIIETTQSVIKRIRLEKNERNTKSREQLKIQKLLDSYHEGSRVALETEKSILEQLQQGNVGVVQKLVMSFVENCDAHGKSISETQQRLIRIVLLISQVLNEIGVEIETPFYSLQATNYQQLKKETQYVLDKILYEHTTMKNEISPNIFQTLKKFIIENSHKELSLDNVAAHVNLSSYYVSKLFKEQSGTNFIDFLTECRIKNARRMMGDPAKSLKEIAFEVGFHDPSYFSRVFKRSQGISPTDYRRQLLAYHQKVL</sequence>
<dbReference type="InterPro" id="IPR011006">
    <property type="entry name" value="CheY-like_superfamily"/>
</dbReference>
<dbReference type="InterPro" id="IPR001789">
    <property type="entry name" value="Sig_transdc_resp-reg_receiver"/>
</dbReference>
<dbReference type="Pfam" id="PF12833">
    <property type="entry name" value="HTH_18"/>
    <property type="match status" value="1"/>
</dbReference>
<dbReference type="SMART" id="SM00448">
    <property type="entry name" value="REC"/>
    <property type="match status" value="1"/>
</dbReference>
<keyword evidence="1" id="KW-0805">Transcription regulation</keyword>
<dbReference type="GO" id="GO:0043565">
    <property type="term" value="F:sequence-specific DNA binding"/>
    <property type="evidence" value="ECO:0007669"/>
    <property type="project" value="InterPro"/>
</dbReference>
<evidence type="ECO:0000259" key="6">
    <source>
        <dbReference type="PROSITE" id="PS50110"/>
    </source>
</evidence>
<evidence type="ECO:0000256" key="2">
    <source>
        <dbReference type="ARBA" id="ARBA00023125"/>
    </source>
</evidence>
<keyword evidence="8" id="KW-1185">Reference proteome</keyword>
<dbReference type="Pfam" id="PF00072">
    <property type="entry name" value="Response_reg"/>
    <property type="match status" value="1"/>
</dbReference>
<reference evidence="7" key="1">
    <citation type="submission" date="2023-05" db="EMBL/GenBank/DDBJ databases">
        <title>Comparative genomics of Bacillaceae isolates and their secondary metabolite potential.</title>
        <authorList>
            <person name="Song L."/>
            <person name="Nielsen L.J."/>
            <person name="Mohite O."/>
            <person name="Xu X."/>
            <person name="Weber T."/>
            <person name="Kovacs A.T."/>
        </authorList>
    </citation>
    <scope>NUCLEOTIDE SEQUENCE</scope>
    <source>
        <strain evidence="7">XLM17</strain>
    </source>
</reference>
<feature type="domain" description="Response regulatory" evidence="6">
    <location>
        <begin position="3"/>
        <end position="120"/>
    </location>
</feature>
<dbReference type="PRINTS" id="PR00032">
    <property type="entry name" value="HTHARAC"/>
</dbReference>
<dbReference type="GO" id="GO:0003700">
    <property type="term" value="F:DNA-binding transcription factor activity"/>
    <property type="evidence" value="ECO:0007669"/>
    <property type="project" value="InterPro"/>
</dbReference>
<dbReference type="InterPro" id="IPR018062">
    <property type="entry name" value="HTH_AraC-typ_CS"/>
</dbReference>
<feature type="domain" description="HTH araC/xylS-type" evidence="5">
    <location>
        <begin position="259"/>
        <end position="357"/>
    </location>
</feature>
<dbReference type="PANTHER" id="PTHR43280">
    <property type="entry name" value="ARAC-FAMILY TRANSCRIPTIONAL REGULATOR"/>
    <property type="match status" value="1"/>
</dbReference>
<proteinExistence type="predicted"/>
<gene>
    <name evidence="7" type="ORF">QNH39_10425</name>
</gene>
<dbReference type="Proteomes" id="UP001178288">
    <property type="component" value="Chromosome"/>
</dbReference>
<dbReference type="SUPFAM" id="SSF52172">
    <property type="entry name" value="CheY-like"/>
    <property type="match status" value="1"/>
</dbReference>
<name>A0AA95MR92_9BACI</name>
<feature type="modified residue" description="4-aspartylphosphate" evidence="4">
    <location>
        <position position="55"/>
    </location>
</feature>
<keyword evidence="3" id="KW-0804">Transcription</keyword>
<dbReference type="Gene3D" id="1.10.10.60">
    <property type="entry name" value="Homeodomain-like"/>
    <property type="match status" value="2"/>
</dbReference>
<evidence type="ECO:0000259" key="5">
    <source>
        <dbReference type="PROSITE" id="PS01124"/>
    </source>
</evidence>
<dbReference type="InterPro" id="IPR009057">
    <property type="entry name" value="Homeodomain-like_sf"/>
</dbReference>
<dbReference type="SMART" id="SM00342">
    <property type="entry name" value="HTH_ARAC"/>
    <property type="match status" value="1"/>
</dbReference>
<evidence type="ECO:0000313" key="7">
    <source>
        <dbReference type="EMBL" id="WHY88220.1"/>
    </source>
</evidence>
<keyword evidence="4" id="KW-0597">Phosphoprotein</keyword>
<keyword evidence="2" id="KW-0238">DNA-binding</keyword>
<dbReference type="KEGG" id="nnv:QNH39_10425"/>
<dbReference type="InterPro" id="IPR018060">
    <property type="entry name" value="HTH_AraC"/>
</dbReference>
<dbReference type="Gene3D" id="3.40.50.2300">
    <property type="match status" value="1"/>
</dbReference>